<dbReference type="AlphaFoldDB" id="A0A8S1VSG5"/>
<protein>
    <submittedName>
        <fullName evidence="2">Uncharacterized protein</fullName>
    </submittedName>
</protein>
<proteinExistence type="predicted"/>
<reference evidence="2" key="1">
    <citation type="submission" date="2021-01" db="EMBL/GenBank/DDBJ databases">
        <authorList>
            <consortium name="Genoscope - CEA"/>
            <person name="William W."/>
        </authorList>
    </citation>
    <scope>NUCLEOTIDE SEQUENCE</scope>
</reference>
<organism evidence="2 3">
    <name type="scientific">Paramecium pentaurelia</name>
    <dbReference type="NCBI Taxonomy" id="43138"/>
    <lineage>
        <taxon>Eukaryota</taxon>
        <taxon>Sar</taxon>
        <taxon>Alveolata</taxon>
        <taxon>Ciliophora</taxon>
        <taxon>Intramacronucleata</taxon>
        <taxon>Oligohymenophorea</taxon>
        <taxon>Peniculida</taxon>
        <taxon>Parameciidae</taxon>
        <taxon>Paramecium</taxon>
    </lineage>
</organism>
<name>A0A8S1VSG5_9CILI</name>
<accession>A0A8S1VSG5</accession>
<sequence>MKRVSPKIIANFNTDPRSSQQSCHVSKSKPLLSTNTLQQQNSSSLIQSLNGLCKYFNHKEQNKQISYHAPKSIERSSASLSTREIIATNIQNPSPLLVKQLLYGKNNQKENLNSKTSMNRNNSKQIPHLSINQDQKLVKGNDSSHKKCMDKFDKSDKSINGSIQYQENWKMKYDDLQQNLYERIQQLEIELENMEKDKKNDQIHSNQQTNEYIEKLQNIVSEKDQIIYEKEQKNEKLQQIIDIQQIEIQKYKNGMYKIINVNEIQRLQQIDQKFQQIKGYLPLLNNSLRNIQQLFDFAQSEQQINNLSLSSFSIVEMINEFNQVIEESAQKSFKKLNQKELQFS</sequence>
<gene>
    <name evidence="2" type="ORF">PPENT_87.1.T0750102</name>
</gene>
<feature type="coiled-coil region" evidence="1">
    <location>
        <begin position="170"/>
        <end position="204"/>
    </location>
</feature>
<evidence type="ECO:0000256" key="1">
    <source>
        <dbReference type="SAM" id="Coils"/>
    </source>
</evidence>
<keyword evidence="1" id="KW-0175">Coiled coil</keyword>
<evidence type="ECO:0000313" key="3">
    <source>
        <dbReference type="Proteomes" id="UP000689195"/>
    </source>
</evidence>
<evidence type="ECO:0000313" key="2">
    <source>
        <dbReference type="EMBL" id="CAD8180908.1"/>
    </source>
</evidence>
<keyword evidence="3" id="KW-1185">Reference proteome</keyword>
<dbReference type="Proteomes" id="UP000689195">
    <property type="component" value="Unassembled WGS sequence"/>
</dbReference>
<comment type="caution">
    <text evidence="2">The sequence shown here is derived from an EMBL/GenBank/DDBJ whole genome shotgun (WGS) entry which is preliminary data.</text>
</comment>
<dbReference type="EMBL" id="CAJJDO010000075">
    <property type="protein sequence ID" value="CAD8180908.1"/>
    <property type="molecule type" value="Genomic_DNA"/>
</dbReference>